<name>A0A445AXA7_ARAHY</name>
<dbReference type="GO" id="GO:0008270">
    <property type="term" value="F:zinc ion binding"/>
    <property type="evidence" value="ECO:0007669"/>
    <property type="project" value="UniProtKB-UniRule"/>
</dbReference>
<keyword evidence="1" id="KW-0863">Zinc-finger</keyword>
<reference evidence="2 3" key="1">
    <citation type="submission" date="2019-01" db="EMBL/GenBank/DDBJ databases">
        <title>Sequencing of cultivated peanut Arachis hypogaea provides insights into genome evolution and oil improvement.</title>
        <authorList>
            <person name="Chen X."/>
        </authorList>
    </citation>
    <scope>NUCLEOTIDE SEQUENCE [LARGE SCALE GENOMIC DNA]</scope>
    <source>
        <strain evidence="3">cv. Fuhuasheng</strain>
        <tissue evidence="2">Leaves</tissue>
    </source>
</reference>
<sequence>MMLVTISSLQVMVSLLGLIDVVTFSVWIFMCFSCVVEVSTYMTFGIFSFFQNFSKIIPIYLVHHFWVGMRSTQRRESMHAFFNKFITRNSSLIQFVKQERERERESDAADFHTHVYTHEKFREVQAPFRGKVNCITRSTQFVLGFTIYEVVEQISNSTFNKFITP</sequence>
<evidence type="ECO:0000256" key="1">
    <source>
        <dbReference type="RuleBase" id="RU367018"/>
    </source>
</evidence>
<keyword evidence="3" id="KW-1185">Reference proteome</keyword>
<evidence type="ECO:0000313" key="3">
    <source>
        <dbReference type="Proteomes" id="UP000289738"/>
    </source>
</evidence>
<comment type="similarity">
    <text evidence="1">Belongs to the FHY3/FAR1 family.</text>
</comment>
<dbReference type="Proteomes" id="UP000289738">
    <property type="component" value="Chromosome B01"/>
</dbReference>
<protein>
    <recommendedName>
        <fullName evidence="1">Protein FAR1-RELATED SEQUENCE</fullName>
    </recommendedName>
</protein>
<proteinExistence type="inferred from homology"/>
<keyword evidence="1" id="KW-0539">Nucleus</keyword>
<dbReference type="AlphaFoldDB" id="A0A445AXA7"/>
<comment type="caution">
    <text evidence="2">The sequence shown here is derived from an EMBL/GenBank/DDBJ whole genome shotgun (WGS) entry which is preliminary data.</text>
</comment>
<gene>
    <name evidence="2" type="ORF">Ahy_B01g055851</name>
</gene>
<dbReference type="EMBL" id="SDMP01000011">
    <property type="protein sequence ID" value="RYR31069.1"/>
    <property type="molecule type" value="Genomic_DNA"/>
</dbReference>
<dbReference type="PANTHER" id="PTHR31669">
    <property type="entry name" value="PROTEIN FAR1-RELATED SEQUENCE 10-RELATED"/>
    <property type="match status" value="1"/>
</dbReference>
<dbReference type="InterPro" id="IPR031052">
    <property type="entry name" value="FHY3/FAR1"/>
</dbReference>
<dbReference type="GO" id="GO:0006355">
    <property type="term" value="P:regulation of DNA-templated transcription"/>
    <property type="evidence" value="ECO:0007669"/>
    <property type="project" value="UniProtKB-UniRule"/>
</dbReference>
<accession>A0A445AXA7</accession>
<comment type="subcellular location">
    <subcellularLocation>
        <location evidence="1">Nucleus</location>
    </subcellularLocation>
</comment>
<keyword evidence="1" id="KW-0862">Zinc</keyword>
<evidence type="ECO:0000313" key="2">
    <source>
        <dbReference type="EMBL" id="RYR31069.1"/>
    </source>
</evidence>
<dbReference type="PANTHER" id="PTHR31669:SF283">
    <property type="entry name" value="PROTEIN FAR1-RELATED SEQUENCE"/>
    <property type="match status" value="1"/>
</dbReference>
<keyword evidence="1" id="KW-0479">Metal-binding</keyword>
<organism evidence="2 3">
    <name type="scientific">Arachis hypogaea</name>
    <name type="common">Peanut</name>
    <dbReference type="NCBI Taxonomy" id="3818"/>
    <lineage>
        <taxon>Eukaryota</taxon>
        <taxon>Viridiplantae</taxon>
        <taxon>Streptophyta</taxon>
        <taxon>Embryophyta</taxon>
        <taxon>Tracheophyta</taxon>
        <taxon>Spermatophyta</taxon>
        <taxon>Magnoliopsida</taxon>
        <taxon>eudicotyledons</taxon>
        <taxon>Gunneridae</taxon>
        <taxon>Pentapetalae</taxon>
        <taxon>rosids</taxon>
        <taxon>fabids</taxon>
        <taxon>Fabales</taxon>
        <taxon>Fabaceae</taxon>
        <taxon>Papilionoideae</taxon>
        <taxon>50 kb inversion clade</taxon>
        <taxon>dalbergioids sensu lato</taxon>
        <taxon>Dalbergieae</taxon>
        <taxon>Pterocarpus clade</taxon>
        <taxon>Arachis</taxon>
    </lineage>
</organism>
<comment type="function">
    <text evidence="1">Putative transcription activator involved in regulating light control of development.</text>
</comment>
<dbReference type="GO" id="GO:0005634">
    <property type="term" value="C:nucleus"/>
    <property type="evidence" value="ECO:0007669"/>
    <property type="project" value="UniProtKB-SubCell"/>
</dbReference>